<dbReference type="Proteomes" id="UP001243375">
    <property type="component" value="Unassembled WGS sequence"/>
</dbReference>
<dbReference type="EMBL" id="JASBWU010000001">
    <property type="protein sequence ID" value="KAJ9125239.1"/>
    <property type="molecule type" value="Genomic_DNA"/>
</dbReference>
<gene>
    <name evidence="1" type="ORF">QFC22_000194</name>
</gene>
<accession>A0ACC2XP66</accession>
<evidence type="ECO:0000313" key="2">
    <source>
        <dbReference type="Proteomes" id="UP001243375"/>
    </source>
</evidence>
<comment type="caution">
    <text evidence="1">The sequence shown here is derived from an EMBL/GenBank/DDBJ whole genome shotgun (WGS) entry which is preliminary data.</text>
</comment>
<evidence type="ECO:0000313" key="1">
    <source>
        <dbReference type="EMBL" id="KAJ9125239.1"/>
    </source>
</evidence>
<protein>
    <submittedName>
        <fullName evidence="1">Uncharacterized protein</fullName>
    </submittedName>
</protein>
<sequence>MVAEMNSEKPILVGVIGGSGLYKLDMEIVTTVNPETPWGFPSSPITIAALPSGTQIAFLARHGVNHSVTPTEVPARANIAALKSLGVQVIVAFSAVGSLREEIAPGDFVIPNSIIDRTKGIRPSTYFQDVGIVAHAMFGDAFDNELLAFIKPLVKKVLDEHPEGSVKMHSEKTVVCMEGPQFSTRAESEMYRTWGGDIINMSVLPEAKLAREAEISYAMICTSTDYDCWRVSEEPVTVAEVVKTLHKNASTSKLITVSILDHLHEAIASQSLKLKAKGNMEYSIITKKEAWPVESKKKLSYILPEYFSS</sequence>
<proteinExistence type="predicted"/>
<keyword evidence="2" id="KW-1185">Reference proteome</keyword>
<organism evidence="1 2">
    <name type="scientific">Naganishia vaughanmartiniae</name>
    <dbReference type="NCBI Taxonomy" id="1424756"/>
    <lineage>
        <taxon>Eukaryota</taxon>
        <taxon>Fungi</taxon>
        <taxon>Dikarya</taxon>
        <taxon>Basidiomycota</taxon>
        <taxon>Agaricomycotina</taxon>
        <taxon>Tremellomycetes</taxon>
        <taxon>Filobasidiales</taxon>
        <taxon>Filobasidiaceae</taxon>
        <taxon>Naganishia</taxon>
    </lineage>
</organism>
<name>A0ACC2XP66_9TREE</name>
<reference evidence="1" key="1">
    <citation type="submission" date="2023-04" db="EMBL/GenBank/DDBJ databases">
        <title>Draft Genome sequencing of Naganishia species isolated from polar environments using Oxford Nanopore Technology.</title>
        <authorList>
            <person name="Leo P."/>
            <person name="Venkateswaran K."/>
        </authorList>
    </citation>
    <scope>NUCLEOTIDE SEQUENCE</scope>
    <source>
        <strain evidence="1">MNA-CCFEE 5425</strain>
    </source>
</reference>